<protein>
    <submittedName>
        <fullName evidence="1">Uncharacterized protein</fullName>
    </submittedName>
</protein>
<comment type="caution">
    <text evidence="1">The sequence shown here is derived from an EMBL/GenBank/DDBJ whole genome shotgun (WGS) entry which is preliminary data.</text>
</comment>
<dbReference type="Proteomes" id="UP000177053">
    <property type="component" value="Unassembled WGS sequence"/>
</dbReference>
<accession>A0A1F7XBS0</accession>
<name>A0A1F7XBS0_9BACT</name>
<dbReference type="EMBL" id="MGFS01000011">
    <property type="protein sequence ID" value="OGM11775.1"/>
    <property type="molecule type" value="Genomic_DNA"/>
</dbReference>
<dbReference type="AlphaFoldDB" id="A0A1F7XBS0"/>
<gene>
    <name evidence="1" type="ORF">A2Z22_04365</name>
</gene>
<sequence length="114" mass="12832">MVITPERKELEDIIKTRPEDVSIPEHIEKKEGIVPRQAQFTAQVTDDQGQPLIQTPQAKTITIQLPADQVQLAALAKGSPSKALTWFAQFWLRLIKKAIHFGWKIVKGSNPPQI</sequence>
<reference evidence="1 2" key="1">
    <citation type="journal article" date="2016" name="Nat. Commun.">
        <title>Thousands of microbial genomes shed light on interconnected biogeochemical processes in an aquifer system.</title>
        <authorList>
            <person name="Anantharaman K."/>
            <person name="Brown C.T."/>
            <person name="Hug L.A."/>
            <person name="Sharon I."/>
            <person name="Castelle C.J."/>
            <person name="Probst A.J."/>
            <person name="Thomas B.C."/>
            <person name="Singh A."/>
            <person name="Wilkins M.J."/>
            <person name="Karaoz U."/>
            <person name="Brodie E.L."/>
            <person name="Williams K.H."/>
            <person name="Hubbard S.S."/>
            <person name="Banfield J.F."/>
        </authorList>
    </citation>
    <scope>NUCLEOTIDE SEQUENCE [LARGE SCALE GENOMIC DNA]</scope>
</reference>
<organism evidence="1 2">
    <name type="scientific">Candidatus Woesebacteria bacterium RBG_16_34_12</name>
    <dbReference type="NCBI Taxonomy" id="1802480"/>
    <lineage>
        <taxon>Bacteria</taxon>
        <taxon>Candidatus Woeseibacteriota</taxon>
    </lineage>
</organism>
<evidence type="ECO:0000313" key="1">
    <source>
        <dbReference type="EMBL" id="OGM11775.1"/>
    </source>
</evidence>
<proteinExistence type="predicted"/>
<evidence type="ECO:0000313" key="2">
    <source>
        <dbReference type="Proteomes" id="UP000177053"/>
    </source>
</evidence>